<name>A0A4U0TWR1_9PEZI</name>
<dbReference type="AlphaFoldDB" id="A0A4U0TWR1"/>
<evidence type="ECO:0000313" key="3">
    <source>
        <dbReference type="Proteomes" id="UP000308549"/>
    </source>
</evidence>
<protein>
    <submittedName>
        <fullName evidence="2">Uncharacterized protein</fullName>
    </submittedName>
</protein>
<evidence type="ECO:0000313" key="2">
    <source>
        <dbReference type="EMBL" id="TKA26863.1"/>
    </source>
</evidence>
<dbReference type="EMBL" id="NAJL01000026">
    <property type="protein sequence ID" value="TKA26863.1"/>
    <property type="molecule type" value="Genomic_DNA"/>
</dbReference>
<proteinExistence type="predicted"/>
<keyword evidence="3" id="KW-1185">Reference proteome</keyword>
<dbReference type="Proteomes" id="UP000308549">
    <property type="component" value="Unassembled WGS sequence"/>
</dbReference>
<organism evidence="2 3">
    <name type="scientific">Salinomyces thailandicus</name>
    <dbReference type="NCBI Taxonomy" id="706561"/>
    <lineage>
        <taxon>Eukaryota</taxon>
        <taxon>Fungi</taxon>
        <taxon>Dikarya</taxon>
        <taxon>Ascomycota</taxon>
        <taxon>Pezizomycotina</taxon>
        <taxon>Dothideomycetes</taxon>
        <taxon>Dothideomycetidae</taxon>
        <taxon>Mycosphaerellales</taxon>
        <taxon>Teratosphaeriaceae</taxon>
        <taxon>Salinomyces</taxon>
    </lineage>
</organism>
<dbReference type="OrthoDB" id="3875243at2759"/>
<reference evidence="2 3" key="1">
    <citation type="submission" date="2017-03" db="EMBL/GenBank/DDBJ databases">
        <title>Genomes of endolithic fungi from Antarctica.</title>
        <authorList>
            <person name="Coleine C."/>
            <person name="Masonjones S."/>
            <person name="Stajich J.E."/>
        </authorList>
    </citation>
    <scope>NUCLEOTIDE SEQUENCE [LARGE SCALE GENOMIC DNA]</scope>
    <source>
        <strain evidence="2 3">CCFEE 6315</strain>
    </source>
</reference>
<evidence type="ECO:0000256" key="1">
    <source>
        <dbReference type="SAM" id="MobiDB-lite"/>
    </source>
</evidence>
<comment type="caution">
    <text evidence="2">The sequence shown here is derived from an EMBL/GenBank/DDBJ whole genome shotgun (WGS) entry which is preliminary data.</text>
</comment>
<feature type="region of interest" description="Disordered" evidence="1">
    <location>
        <begin position="125"/>
        <end position="146"/>
    </location>
</feature>
<sequence length="180" mass="20491">MGHTDDSLPLMHTHYLSAPQRAYCDRNPTYARHFTCAKKLQQRIFDLRSRLGASLDDPNIDERALKKWREKIRHAEELFTDCEDSLASLAEALLARERFSVKCEVHEVDGRWDWALPTGPHLIPRHNGAVPQRLDGTRSGSPSLGRRVSARLSTLLPRRSLSGSKRLQKVRSGERSVTID</sequence>
<gene>
    <name evidence="2" type="ORF">B0A50_04309</name>
</gene>
<accession>A0A4U0TWR1</accession>